<dbReference type="PANTHER" id="PTHR33776">
    <property type="entry name" value="ENDO/EXONUCLEASE/PHOSPHATASE DOMAIN-CONTAINING PROTEIN"/>
    <property type="match status" value="1"/>
</dbReference>
<dbReference type="PANTHER" id="PTHR33776:SF3">
    <property type="entry name" value="PHD-TYPE DOMAIN-CONTAINING PROTEIN"/>
    <property type="match status" value="1"/>
</dbReference>
<organism evidence="1 2">
    <name type="scientific">Labeo rohita</name>
    <name type="common">Indian major carp</name>
    <name type="synonym">Cyprinus rohita</name>
    <dbReference type="NCBI Taxonomy" id="84645"/>
    <lineage>
        <taxon>Eukaryota</taxon>
        <taxon>Metazoa</taxon>
        <taxon>Chordata</taxon>
        <taxon>Craniata</taxon>
        <taxon>Vertebrata</taxon>
        <taxon>Euteleostomi</taxon>
        <taxon>Actinopterygii</taxon>
        <taxon>Neopterygii</taxon>
        <taxon>Teleostei</taxon>
        <taxon>Ostariophysi</taxon>
        <taxon>Cypriniformes</taxon>
        <taxon>Cyprinidae</taxon>
        <taxon>Labeoninae</taxon>
        <taxon>Labeonini</taxon>
        <taxon>Labeo</taxon>
    </lineage>
</organism>
<reference evidence="1 2" key="1">
    <citation type="submission" date="2022-01" db="EMBL/GenBank/DDBJ databases">
        <title>A high-quality chromosome-level genome assembly of rohu carp, Labeo rohita.</title>
        <authorList>
            <person name="Arick M.A. II"/>
            <person name="Hsu C.-Y."/>
            <person name="Magbanua Z."/>
            <person name="Pechanova O."/>
            <person name="Grover C."/>
            <person name="Miller E."/>
            <person name="Thrash A."/>
            <person name="Ezzel L."/>
            <person name="Alam S."/>
            <person name="Benzie J."/>
            <person name="Hamilton M."/>
            <person name="Karsi A."/>
            <person name="Lawrence M.L."/>
            <person name="Peterson D.G."/>
        </authorList>
    </citation>
    <scope>NUCLEOTIDE SEQUENCE [LARGE SCALE GENOMIC DNA]</scope>
    <source>
        <strain evidence="2">BAU-BD-2019</strain>
        <tissue evidence="1">Blood</tissue>
    </source>
</reference>
<proteinExistence type="predicted"/>
<accession>A0ABQ8L3D2</accession>
<protein>
    <submittedName>
        <fullName evidence="1">Vesicular-fusion protein SEC18</fullName>
    </submittedName>
</protein>
<evidence type="ECO:0000313" key="2">
    <source>
        <dbReference type="Proteomes" id="UP000830375"/>
    </source>
</evidence>
<gene>
    <name evidence="1" type="ORF">H4Q32_027835</name>
</gene>
<keyword evidence="2" id="KW-1185">Reference proteome</keyword>
<sequence length="170" mass="19069">MSIEGLIVFMRRLTPPVMCLTSVFLHYVHLLVTRQIIQRPPQYNKDVIGEFSEFLSALAPRSDRLLILGDSSIHIRCKTQRLLDSFNSTQLVSGSTRKDHTLDLVFTSGFHVSDVEVLESGSDRSFVLCHILPLPGETPARTRCSKPHPTVKHRLNGGSKLTTAARKLHL</sequence>
<dbReference type="EMBL" id="JACTAM010002595">
    <property type="protein sequence ID" value="KAI2644216.1"/>
    <property type="molecule type" value="Genomic_DNA"/>
</dbReference>
<evidence type="ECO:0000313" key="1">
    <source>
        <dbReference type="EMBL" id="KAI2644216.1"/>
    </source>
</evidence>
<name>A0ABQ8L3D2_LABRO</name>
<dbReference type="Proteomes" id="UP000830375">
    <property type="component" value="Unassembled WGS sequence"/>
</dbReference>
<comment type="caution">
    <text evidence="1">The sequence shown here is derived from an EMBL/GenBank/DDBJ whole genome shotgun (WGS) entry which is preliminary data.</text>
</comment>